<protein>
    <submittedName>
        <fullName evidence="2">Uncharacterized protein</fullName>
    </submittedName>
</protein>
<keyword evidence="3" id="KW-1185">Reference proteome</keyword>
<dbReference type="AlphaFoldDB" id="A0A8C6WQV4"/>
<proteinExistence type="predicted"/>
<feature type="transmembrane region" description="Helical" evidence="1">
    <location>
        <begin position="36"/>
        <end position="57"/>
    </location>
</feature>
<organism evidence="2 3">
    <name type="scientific">Neogobius melanostomus</name>
    <name type="common">round goby</name>
    <dbReference type="NCBI Taxonomy" id="47308"/>
    <lineage>
        <taxon>Eukaryota</taxon>
        <taxon>Metazoa</taxon>
        <taxon>Chordata</taxon>
        <taxon>Craniata</taxon>
        <taxon>Vertebrata</taxon>
        <taxon>Euteleostomi</taxon>
        <taxon>Actinopterygii</taxon>
        <taxon>Neopterygii</taxon>
        <taxon>Teleostei</taxon>
        <taxon>Neoteleostei</taxon>
        <taxon>Acanthomorphata</taxon>
        <taxon>Gobiaria</taxon>
        <taxon>Gobiiformes</taxon>
        <taxon>Gobioidei</taxon>
        <taxon>Gobiidae</taxon>
        <taxon>Benthophilinae</taxon>
        <taxon>Neogobiini</taxon>
        <taxon>Neogobius</taxon>
    </lineage>
</organism>
<keyword evidence="1" id="KW-1133">Transmembrane helix</keyword>
<evidence type="ECO:0000313" key="3">
    <source>
        <dbReference type="Proteomes" id="UP000694523"/>
    </source>
</evidence>
<sequence>IKKFKSVRSGEESRREDRTVLYTVNEASSLSWTTRLQGFVVCFIIGVGCTILVKNVIT</sequence>
<keyword evidence="1" id="KW-0812">Transmembrane</keyword>
<name>A0A8C6WQV4_9GOBI</name>
<evidence type="ECO:0000313" key="2">
    <source>
        <dbReference type="Ensembl" id="ENSNMLP00000024904.1"/>
    </source>
</evidence>
<dbReference type="Proteomes" id="UP000694523">
    <property type="component" value="Unplaced"/>
</dbReference>
<reference evidence="2" key="1">
    <citation type="submission" date="2025-08" db="UniProtKB">
        <authorList>
            <consortium name="Ensembl"/>
        </authorList>
    </citation>
    <scope>IDENTIFICATION</scope>
</reference>
<keyword evidence="1" id="KW-0472">Membrane</keyword>
<evidence type="ECO:0000256" key="1">
    <source>
        <dbReference type="SAM" id="Phobius"/>
    </source>
</evidence>
<reference evidence="2" key="2">
    <citation type="submission" date="2025-09" db="UniProtKB">
        <authorList>
            <consortium name="Ensembl"/>
        </authorList>
    </citation>
    <scope>IDENTIFICATION</scope>
</reference>
<dbReference type="Ensembl" id="ENSNMLT00000027857.1">
    <property type="protein sequence ID" value="ENSNMLP00000024904.1"/>
    <property type="gene ID" value="ENSNMLG00000015946.1"/>
</dbReference>
<accession>A0A8C6WQV4</accession>